<sequence length="643" mass="72791">MPNSDYPCYSRDKLTRGGMELRAQPQPEKRQNSPSETNIRPDHPSKIPGVSRHVQRETRQTTTFNAKKRALFSLLDTTHDEKTQINMIYKLLKIEVREKIPFHAVDTFSKLLSYARNTESAILEKTRKKKRRHDVSVCRKKLAAEAKNPPSAEAPTDKQQIRCYGCGQPGGVQGTAVVYSGARTSLAGPEAVTLIGIDFAKNAGLVIDYRNNKFHFHGNRHEVYQFIPKEWQHCLPMSLANFQPRGKPQKEAENVATTPEVADEATDIMLSDEWSELKNNYGPILSPLPPTPPRVRPPEIHVPMRPTHGPSGGTILSRSEFVWSDAEHAIETMCFEQNEFPGVKFCSFDLRIEDEGQTLSPEQRKKINDLIRESTDLFAEHGPPTPQAEHRKSSVSNFTATVGNPANRNRSPPRVGNNLVLVPKPGGKVRVCIDYRKLNAITIVDNYPLPRLEDLLHSTGDAAFISTVDLKASYYQIQLDDLIILSPTFEKHLEDLRKTFQRLRQFLLRMNTEKCRSACRKMKYLGHIISLEGIHTDPDKVPTSNSWYRKFIPEFSEVSRALSHLMKKTAKFTWGPDQQRTNEKLKEALITAPILKQPDHHAGYVLRTDASGYALGAALLQGEGHNERPMEYASRLLNQAERN</sequence>
<keyword evidence="1" id="KW-0511">Multifunctional enzyme</keyword>
<dbReference type="AlphaFoldDB" id="A0A8J6HFJ5"/>
<dbReference type="GO" id="GO:0071897">
    <property type="term" value="P:DNA biosynthetic process"/>
    <property type="evidence" value="ECO:0007669"/>
    <property type="project" value="UniProtKB-ARBA"/>
</dbReference>
<evidence type="ECO:0000259" key="3">
    <source>
        <dbReference type="Pfam" id="PF17919"/>
    </source>
</evidence>
<dbReference type="SUPFAM" id="SSF56672">
    <property type="entry name" value="DNA/RNA polymerases"/>
    <property type="match status" value="1"/>
</dbReference>
<keyword evidence="5" id="KW-1185">Reference proteome</keyword>
<dbReference type="CDD" id="cd01647">
    <property type="entry name" value="RT_LTR"/>
    <property type="match status" value="1"/>
</dbReference>
<feature type="domain" description="Reverse transcriptase/retrotransposon-derived protein RNase H-like" evidence="3">
    <location>
        <begin position="574"/>
        <end position="643"/>
    </location>
</feature>
<dbReference type="Gene3D" id="3.30.70.270">
    <property type="match status" value="3"/>
</dbReference>
<reference evidence="4" key="2">
    <citation type="submission" date="2021-08" db="EMBL/GenBank/DDBJ databases">
        <authorList>
            <person name="Eriksson T."/>
        </authorList>
    </citation>
    <scope>NUCLEOTIDE SEQUENCE</scope>
    <source>
        <strain evidence="4">Stoneville</strain>
        <tissue evidence="4">Whole head</tissue>
    </source>
</reference>
<dbReference type="GO" id="GO:0003824">
    <property type="term" value="F:catalytic activity"/>
    <property type="evidence" value="ECO:0007669"/>
    <property type="project" value="UniProtKB-KW"/>
</dbReference>
<gene>
    <name evidence="4" type="ORF">GEV33_009070</name>
</gene>
<proteinExistence type="predicted"/>
<dbReference type="EMBL" id="JABDTM020025007">
    <property type="protein sequence ID" value="KAH0813721.1"/>
    <property type="molecule type" value="Genomic_DNA"/>
</dbReference>
<reference evidence="4" key="1">
    <citation type="journal article" date="2020" name="J Insects Food Feed">
        <title>The yellow mealworm (Tenebrio molitor) genome: a resource for the emerging insects as food and feed industry.</title>
        <authorList>
            <person name="Eriksson T."/>
            <person name="Andere A."/>
            <person name="Kelstrup H."/>
            <person name="Emery V."/>
            <person name="Picard C."/>
        </authorList>
    </citation>
    <scope>NUCLEOTIDE SEQUENCE</scope>
    <source>
        <strain evidence="4">Stoneville</strain>
        <tissue evidence="4">Whole head</tissue>
    </source>
</reference>
<evidence type="ECO:0000256" key="2">
    <source>
        <dbReference type="SAM" id="MobiDB-lite"/>
    </source>
</evidence>
<dbReference type="InterPro" id="IPR041577">
    <property type="entry name" value="RT_RNaseH_2"/>
</dbReference>
<evidence type="ECO:0000256" key="1">
    <source>
        <dbReference type="ARBA" id="ARBA00023268"/>
    </source>
</evidence>
<comment type="caution">
    <text evidence="4">The sequence shown here is derived from an EMBL/GenBank/DDBJ whole genome shotgun (WGS) entry which is preliminary data.</text>
</comment>
<dbReference type="Pfam" id="PF17919">
    <property type="entry name" value="RT_RNaseH_2"/>
    <property type="match status" value="1"/>
</dbReference>
<dbReference type="InterPro" id="IPR043128">
    <property type="entry name" value="Rev_trsase/Diguanyl_cyclase"/>
</dbReference>
<dbReference type="InterPro" id="IPR043502">
    <property type="entry name" value="DNA/RNA_pol_sf"/>
</dbReference>
<organism evidence="4 5">
    <name type="scientific">Tenebrio molitor</name>
    <name type="common">Yellow mealworm beetle</name>
    <dbReference type="NCBI Taxonomy" id="7067"/>
    <lineage>
        <taxon>Eukaryota</taxon>
        <taxon>Metazoa</taxon>
        <taxon>Ecdysozoa</taxon>
        <taxon>Arthropoda</taxon>
        <taxon>Hexapoda</taxon>
        <taxon>Insecta</taxon>
        <taxon>Pterygota</taxon>
        <taxon>Neoptera</taxon>
        <taxon>Endopterygota</taxon>
        <taxon>Coleoptera</taxon>
        <taxon>Polyphaga</taxon>
        <taxon>Cucujiformia</taxon>
        <taxon>Tenebrionidae</taxon>
        <taxon>Tenebrio</taxon>
    </lineage>
</organism>
<dbReference type="PANTHER" id="PTHR37984">
    <property type="entry name" value="PROTEIN CBG26694"/>
    <property type="match status" value="1"/>
</dbReference>
<dbReference type="Proteomes" id="UP000719412">
    <property type="component" value="Unassembled WGS sequence"/>
</dbReference>
<protein>
    <recommendedName>
        <fullName evidence="3">Reverse transcriptase/retrotransposon-derived protein RNase H-like domain-containing protein</fullName>
    </recommendedName>
</protein>
<evidence type="ECO:0000313" key="4">
    <source>
        <dbReference type="EMBL" id="KAH0813721.1"/>
    </source>
</evidence>
<dbReference type="InterPro" id="IPR050951">
    <property type="entry name" value="Retrovirus_Pol_polyprotein"/>
</dbReference>
<feature type="region of interest" description="Disordered" evidence="2">
    <location>
        <begin position="1"/>
        <end position="60"/>
    </location>
</feature>
<evidence type="ECO:0000313" key="5">
    <source>
        <dbReference type="Proteomes" id="UP000719412"/>
    </source>
</evidence>
<name>A0A8J6HFJ5_TENMO</name>
<dbReference type="PANTHER" id="PTHR37984:SF5">
    <property type="entry name" value="PROTEIN NYNRIN-LIKE"/>
    <property type="match status" value="1"/>
</dbReference>
<accession>A0A8J6HFJ5</accession>